<evidence type="ECO:0000259" key="1">
    <source>
        <dbReference type="Pfam" id="PF14869"/>
    </source>
</evidence>
<dbReference type="InterPro" id="IPR027991">
    <property type="entry name" value="DUF4488"/>
</dbReference>
<protein>
    <submittedName>
        <fullName evidence="2">DUF4488 domain-containing protein</fullName>
    </submittedName>
</protein>
<evidence type="ECO:0000313" key="3">
    <source>
        <dbReference type="Proteomes" id="UP000323717"/>
    </source>
</evidence>
<dbReference type="Pfam" id="PF14869">
    <property type="entry name" value="DUF4488"/>
    <property type="match status" value="1"/>
</dbReference>
<feature type="non-terminal residue" evidence="2">
    <location>
        <position position="1"/>
    </location>
</feature>
<feature type="domain" description="DUF4488" evidence="1">
    <location>
        <begin position="33"/>
        <end position="155"/>
    </location>
</feature>
<comment type="caution">
    <text evidence="2">The sequence shown here is derived from an EMBL/GenBank/DDBJ whole genome shotgun (WGS) entry which is preliminary data.</text>
</comment>
<reference evidence="2 3" key="1">
    <citation type="journal article" date="2019" name="Nat. Med.">
        <title>A library of human gut bacterial isolates paired with longitudinal multiomics data enables mechanistic microbiome research.</title>
        <authorList>
            <person name="Poyet M."/>
            <person name="Groussin M."/>
            <person name="Gibbons S.M."/>
            <person name="Avila-Pacheco J."/>
            <person name="Jiang X."/>
            <person name="Kearney S.M."/>
            <person name="Perrotta A.R."/>
            <person name="Berdy B."/>
            <person name="Zhao S."/>
            <person name="Lieberman T.D."/>
            <person name="Swanson P.K."/>
            <person name="Smith M."/>
            <person name="Roesemann S."/>
            <person name="Alexander J.E."/>
            <person name="Rich S.A."/>
            <person name="Livny J."/>
            <person name="Vlamakis H."/>
            <person name="Clish C."/>
            <person name="Bullock K."/>
            <person name="Deik A."/>
            <person name="Scott J."/>
            <person name="Pierce K.A."/>
            <person name="Xavier R.J."/>
            <person name="Alm E.J."/>
        </authorList>
    </citation>
    <scope>NUCLEOTIDE SEQUENCE [LARGE SCALE GENOMIC DNA]</scope>
    <source>
        <strain evidence="2 3">BIOML-A163</strain>
    </source>
</reference>
<organism evidence="2 3">
    <name type="scientific">Bacteroides ovatus</name>
    <dbReference type="NCBI Taxonomy" id="28116"/>
    <lineage>
        <taxon>Bacteria</taxon>
        <taxon>Pseudomonadati</taxon>
        <taxon>Bacteroidota</taxon>
        <taxon>Bacteroidia</taxon>
        <taxon>Bacteroidales</taxon>
        <taxon>Bacteroidaceae</taxon>
        <taxon>Bacteroides</taxon>
    </lineage>
</organism>
<dbReference type="AlphaFoldDB" id="A0A5M5C316"/>
<accession>A0A5M5C316</accession>
<dbReference type="Gene3D" id="2.40.128.490">
    <property type="entry name" value="Uncharacterised protein PF14869, DUF4488"/>
    <property type="match status" value="1"/>
</dbReference>
<evidence type="ECO:0000313" key="2">
    <source>
        <dbReference type="EMBL" id="KAA3948620.1"/>
    </source>
</evidence>
<proteinExistence type="predicted"/>
<dbReference type="Proteomes" id="UP000323717">
    <property type="component" value="Unassembled WGS sequence"/>
</dbReference>
<sequence>VMFSLSKKQNGNTPNMNIPELTVPSGQEVTNKSLEGVWQSCLVQPGAHDFRIALLPVLKVISADKTFINIMTRGRDAKSNAIIFSQGEYRLPSDSVYVEILGKSSDPVFVPGTENEISVERLHDNLIKLSFSMPDKEKRWVEYWFRVPSPDVKIMAD</sequence>
<gene>
    <name evidence="2" type="ORF">F3D71_16680</name>
</gene>
<dbReference type="EMBL" id="VWLE01000254">
    <property type="protein sequence ID" value="KAA3948620.1"/>
    <property type="molecule type" value="Genomic_DNA"/>
</dbReference>
<name>A0A5M5C316_BACOV</name>